<dbReference type="PANTHER" id="PTHR21363">
    <property type="entry name" value="PREPHENATE DEHYDROGENASE"/>
    <property type="match status" value="1"/>
</dbReference>
<dbReference type="Gene3D" id="3.40.50.720">
    <property type="entry name" value="NAD(P)-binding Rossmann-like Domain"/>
    <property type="match status" value="1"/>
</dbReference>
<evidence type="ECO:0000313" key="3">
    <source>
        <dbReference type="EMBL" id="OIQ99712.1"/>
    </source>
</evidence>
<dbReference type="GO" id="GO:0008977">
    <property type="term" value="F:prephenate dehydrogenase (NAD+) activity"/>
    <property type="evidence" value="ECO:0007669"/>
    <property type="project" value="InterPro"/>
</dbReference>
<dbReference type="InterPro" id="IPR008927">
    <property type="entry name" value="6-PGluconate_DH-like_C_sf"/>
</dbReference>
<dbReference type="EMBL" id="MLJW01000103">
    <property type="protein sequence ID" value="OIQ99712.1"/>
    <property type="molecule type" value="Genomic_DNA"/>
</dbReference>
<dbReference type="GO" id="GO:0070403">
    <property type="term" value="F:NAD+ binding"/>
    <property type="evidence" value="ECO:0007669"/>
    <property type="project" value="InterPro"/>
</dbReference>
<protein>
    <submittedName>
        <fullName evidence="3">T-protein</fullName>
    </submittedName>
</protein>
<dbReference type="GO" id="GO:0004665">
    <property type="term" value="F:prephenate dehydrogenase (NADP+) activity"/>
    <property type="evidence" value="ECO:0007669"/>
    <property type="project" value="InterPro"/>
</dbReference>
<dbReference type="FunFam" id="3.40.50.720:FF:000208">
    <property type="entry name" value="Prephenate dehydrogenase"/>
    <property type="match status" value="1"/>
</dbReference>
<accession>A0A1J5RTW4</accession>
<dbReference type="PANTHER" id="PTHR21363:SF0">
    <property type="entry name" value="PREPHENATE DEHYDROGENASE [NADP(+)]"/>
    <property type="match status" value="1"/>
</dbReference>
<dbReference type="InterPro" id="IPR050812">
    <property type="entry name" value="Preph/Arog_dehydrog"/>
</dbReference>
<dbReference type="GO" id="GO:0006571">
    <property type="term" value="P:tyrosine biosynthetic process"/>
    <property type="evidence" value="ECO:0007669"/>
    <property type="project" value="InterPro"/>
</dbReference>
<proteinExistence type="predicted"/>
<dbReference type="SUPFAM" id="SSF48179">
    <property type="entry name" value="6-phosphogluconate dehydrogenase C-terminal domain-like"/>
    <property type="match status" value="1"/>
</dbReference>
<evidence type="ECO:0000259" key="2">
    <source>
        <dbReference type="PROSITE" id="PS51176"/>
    </source>
</evidence>
<gene>
    <name evidence="3" type="primary">tyrA_4</name>
    <name evidence="3" type="ORF">GALL_182920</name>
</gene>
<evidence type="ECO:0000256" key="1">
    <source>
        <dbReference type="ARBA" id="ARBA00023002"/>
    </source>
</evidence>
<dbReference type="InterPro" id="IPR003099">
    <property type="entry name" value="Prephen_DH"/>
</dbReference>
<reference evidence="3" key="1">
    <citation type="submission" date="2016-10" db="EMBL/GenBank/DDBJ databases">
        <title>Sequence of Gallionella enrichment culture.</title>
        <authorList>
            <person name="Poehlein A."/>
            <person name="Muehling M."/>
            <person name="Daniel R."/>
        </authorList>
    </citation>
    <scope>NUCLEOTIDE SEQUENCE</scope>
</reference>
<dbReference type="PROSITE" id="PS51176">
    <property type="entry name" value="PDH_ADH"/>
    <property type="match status" value="1"/>
</dbReference>
<sequence>MTELRKIVVCGVGLIGGSFGLAQKAAGVAEVVGIGRSRASLEEAVRCGAIDRLSEDWADALDGADLVLLATPVGQMEAVMRELAPHLAPGTLVSDGGSTKQDVIAAARRALGDKIGQFVPGHPIAGAEKSGVAAATAELYQGKRVVLTPLPENPPGAVAAVRAAWEACGAVVSELSPQTHDRTFAAVSHLPHLLAFALVHEFAGRENSGQLFGFAAGGFRDFTRIASSHPEMWRDICIANRAPLIVELDAYLAELLRVRVLLASSDGTGLEALFGRARATRDAWLDSAEPPGE</sequence>
<keyword evidence="1" id="KW-0560">Oxidoreductase</keyword>
<dbReference type="InterPro" id="IPR046826">
    <property type="entry name" value="PDH_N"/>
</dbReference>
<dbReference type="Pfam" id="PF20463">
    <property type="entry name" value="PDH_C"/>
    <property type="match status" value="1"/>
</dbReference>
<dbReference type="Pfam" id="PF02153">
    <property type="entry name" value="PDH_N"/>
    <property type="match status" value="1"/>
</dbReference>
<dbReference type="InterPro" id="IPR036291">
    <property type="entry name" value="NAD(P)-bd_dom_sf"/>
</dbReference>
<organism evidence="3">
    <name type="scientific">mine drainage metagenome</name>
    <dbReference type="NCBI Taxonomy" id="410659"/>
    <lineage>
        <taxon>unclassified sequences</taxon>
        <taxon>metagenomes</taxon>
        <taxon>ecological metagenomes</taxon>
    </lineage>
</organism>
<dbReference type="Gene3D" id="1.10.3660.10">
    <property type="entry name" value="6-phosphogluconate dehydrogenase C-terminal like domain"/>
    <property type="match status" value="1"/>
</dbReference>
<dbReference type="InterPro" id="IPR046825">
    <property type="entry name" value="PDH_C"/>
</dbReference>
<name>A0A1J5RTW4_9ZZZZ</name>
<comment type="caution">
    <text evidence="3">The sequence shown here is derived from an EMBL/GenBank/DDBJ whole genome shotgun (WGS) entry which is preliminary data.</text>
</comment>
<feature type="domain" description="Prephenate/arogenate dehydrogenase" evidence="2">
    <location>
        <begin position="5"/>
        <end position="292"/>
    </location>
</feature>
<dbReference type="SUPFAM" id="SSF51735">
    <property type="entry name" value="NAD(P)-binding Rossmann-fold domains"/>
    <property type="match status" value="1"/>
</dbReference>
<dbReference type="AlphaFoldDB" id="A0A1J5RTW4"/>